<reference evidence="3" key="1">
    <citation type="journal article" date="2019" name="Int. J. Syst. Evol. Microbiol.">
        <title>The Global Catalogue of Microorganisms (GCM) 10K type strain sequencing project: providing services to taxonomists for standard genome sequencing and annotation.</title>
        <authorList>
            <consortium name="The Broad Institute Genomics Platform"/>
            <consortium name="The Broad Institute Genome Sequencing Center for Infectious Disease"/>
            <person name="Wu L."/>
            <person name="Ma J."/>
        </authorList>
    </citation>
    <scope>NUCLEOTIDE SEQUENCE [LARGE SCALE GENOMIC DNA]</scope>
    <source>
        <strain evidence="3">JCM 18952</strain>
    </source>
</reference>
<evidence type="ECO:0000313" key="3">
    <source>
        <dbReference type="Proteomes" id="UP001501257"/>
    </source>
</evidence>
<dbReference type="NCBIfam" id="TIGR03987">
    <property type="entry name" value="HsmA family protein"/>
    <property type="match status" value="1"/>
</dbReference>
<protein>
    <submittedName>
        <fullName evidence="2">HsmA family protein</fullName>
    </submittedName>
</protein>
<keyword evidence="1" id="KW-0472">Membrane</keyword>
<dbReference type="EMBL" id="BAABLK010000037">
    <property type="protein sequence ID" value="GAA5228383.1"/>
    <property type="molecule type" value="Genomic_DNA"/>
</dbReference>
<dbReference type="Proteomes" id="UP001501257">
    <property type="component" value="Unassembled WGS sequence"/>
</dbReference>
<evidence type="ECO:0000256" key="1">
    <source>
        <dbReference type="SAM" id="Phobius"/>
    </source>
</evidence>
<name>A0ABP9TRA3_9MICC</name>
<evidence type="ECO:0000313" key="2">
    <source>
        <dbReference type="EMBL" id="GAA5228383.1"/>
    </source>
</evidence>
<keyword evidence="3" id="KW-1185">Reference proteome</keyword>
<keyword evidence="1" id="KW-0812">Transmembrane</keyword>
<proteinExistence type="predicted"/>
<organism evidence="2 3">
    <name type="scientific">Paeniglutamicibacter antarcticus</name>
    <dbReference type="NCBI Taxonomy" id="494023"/>
    <lineage>
        <taxon>Bacteria</taxon>
        <taxon>Bacillati</taxon>
        <taxon>Actinomycetota</taxon>
        <taxon>Actinomycetes</taxon>
        <taxon>Micrococcales</taxon>
        <taxon>Micrococcaceae</taxon>
        <taxon>Paeniglutamicibacter</taxon>
    </lineage>
</organism>
<sequence>MLIPAIILITAALAFYSIGVWAEHVQRVLRWWHAGLFGLGLACDASGTFLMSKIAASGEVQAVGVAAGLNTVMAITGAAALALMVFHLIWALIVLIRNREAEKKRFHKFSLVVWALWLIPYFTGAIGANMG</sequence>
<feature type="transmembrane region" description="Helical" evidence="1">
    <location>
        <begin position="72"/>
        <end position="96"/>
    </location>
</feature>
<keyword evidence="1" id="KW-1133">Transmembrane helix</keyword>
<comment type="caution">
    <text evidence="2">The sequence shown here is derived from an EMBL/GenBank/DDBJ whole genome shotgun (WGS) entry which is preliminary data.</text>
</comment>
<feature type="transmembrane region" description="Helical" evidence="1">
    <location>
        <begin position="108"/>
        <end position="128"/>
    </location>
</feature>
<dbReference type="InterPro" id="IPR023813">
    <property type="entry name" value="HsmA-like"/>
</dbReference>
<accession>A0ABP9TRA3</accession>
<gene>
    <name evidence="2" type="ORF">GCM10025778_29170</name>
</gene>
<dbReference type="RefSeq" id="WP_210099436.1">
    <property type="nucleotide sequence ID" value="NZ_BAABLK010000037.1"/>
</dbReference>